<dbReference type="OrthoDB" id="5855074at2759"/>
<dbReference type="Proteomes" id="UP000835052">
    <property type="component" value="Unassembled WGS sequence"/>
</dbReference>
<feature type="non-terminal residue" evidence="2">
    <location>
        <position position="1"/>
    </location>
</feature>
<comment type="caution">
    <text evidence="2">The sequence shown here is derived from an EMBL/GenBank/DDBJ whole genome shotgun (WGS) entry which is preliminary data.</text>
</comment>
<reference evidence="2" key="1">
    <citation type="submission" date="2020-10" db="EMBL/GenBank/DDBJ databases">
        <authorList>
            <person name="Kikuchi T."/>
        </authorList>
    </citation>
    <scope>NUCLEOTIDE SEQUENCE</scope>
    <source>
        <strain evidence="2">NKZ352</strain>
    </source>
</reference>
<dbReference type="EMBL" id="CAJGYM010000205">
    <property type="protein sequence ID" value="CAD6199801.1"/>
    <property type="molecule type" value="Genomic_DNA"/>
</dbReference>
<name>A0A8S1HYK2_9PELO</name>
<organism evidence="2 3">
    <name type="scientific">Caenorhabditis auriculariae</name>
    <dbReference type="NCBI Taxonomy" id="2777116"/>
    <lineage>
        <taxon>Eukaryota</taxon>
        <taxon>Metazoa</taxon>
        <taxon>Ecdysozoa</taxon>
        <taxon>Nematoda</taxon>
        <taxon>Chromadorea</taxon>
        <taxon>Rhabditida</taxon>
        <taxon>Rhabditina</taxon>
        <taxon>Rhabditomorpha</taxon>
        <taxon>Rhabditoidea</taxon>
        <taxon>Rhabditidae</taxon>
        <taxon>Peloderinae</taxon>
        <taxon>Caenorhabditis</taxon>
    </lineage>
</organism>
<feature type="region of interest" description="Disordered" evidence="1">
    <location>
        <begin position="1"/>
        <end position="50"/>
    </location>
</feature>
<accession>A0A8S1HYK2</accession>
<gene>
    <name evidence="2" type="ORF">CAUJ_LOCUS15700</name>
</gene>
<feature type="non-terminal residue" evidence="2">
    <location>
        <position position="244"/>
    </location>
</feature>
<feature type="compositionally biased region" description="Basic and acidic residues" evidence="1">
    <location>
        <begin position="1"/>
        <end position="10"/>
    </location>
</feature>
<evidence type="ECO:0000313" key="2">
    <source>
        <dbReference type="EMBL" id="CAD6199801.1"/>
    </source>
</evidence>
<evidence type="ECO:0000313" key="3">
    <source>
        <dbReference type="Proteomes" id="UP000835052"/>
    </source>
</evidence>
<feature type="compositionally biased region" description="Polar residues" evidence="1">
    <location>
        <begin position="17"/>
        <end position="31"/>
    </location>
</feature>
<dbReference type="AlphaFoldDB" id="A0A8S1HYK2"/>
<protein>
    <submittedName>
        <fullName evidence="2">Uncharacterized protein</fullName>
    </submittedName>
</protein>
<proteinExistence type="predicted"/>
<keyword evidence="3" id="KW-1185">Reference proteome</keyword>
<evidence type="ECO:0000256" key="1">
    <source>
        <dbReference type="SAM" id="MobiDB-lite"/>
    </source>
</evidence>
<sequence length="244" mass="28108">MSSKAPRSEPFDASPYTMITSKPKTLVSTAELTAPNPHRSEEFPSKHNKPTMVLSVEERTDQSPGYAFHSDYSRRVKYTRIRSKQVEPVDPVVEDTVRGERHFLNKIERCKNKRLQRICVCPLNGSVLIKEKMLGVQEFVRKTKQVCWITCCPPVACFLSRVAFWPPRCEYFFFHQPSDVQAIDKVEYEEEAIAMASRKKKLQKIKKANKHSMGKTWSIGMAHPCAEDVKDVEGFILKTKRRTV</sequence>